<dbReference type="GO" id="GO:0004540">
    <property type="term" value="F:RNA nuclease activity"/>
    <property type="evidence" value="ECO:0007669"/>
    <property type="project" value="InterPro"/>
</dbReference>
<sequence>MSQPLYLLDTNICIYIINRRPPGVLDRFAALRIGQVAISSITGAELAYGVDKSGSPRNRQALDKFLAPLDILPFDEAAMRRYGALRSGLERKGTSIGALDQLIAAHALALDAVLVTNNVREFERVAGLRLENWVSPA</sequence>
<keyword evidence="2 8" id="KW-1277">Toxin-antitoxin system</keyword>
<dbReference type="Proteomes" id="UP000238261">
    <property type="component" value="Unassembled WGS sequence"/>
</dbReference>
<dbReference type="CDD" id="cd09881">
    <property type="entry name" value="PIN_VapC4-5_FitB-like"/>
    <property type="match status" value="1"/>
</dbReference>
<evidence type="ECO:0000256" key="4">
    <source>
        <dbReference type="ARBA" id="ARBA00022723"/>
    </source>
</evidence>
<comment type="caution">
    <text evidence="10">The sequence shown here is derived from an EMBL/GenBank/DDBJ whole genome shotgun (WGS) entry which is preliminary data.</text>
</comment>
<evidence type="ECO:0000256" key="5">
    <source>
        <dbReference type="ARBA" id="ARBA00022801"/>
    </source>
</evidence>
<feature type="binding site" evidence="8">
    <location>
        <position position="9"/>
    </location>
    <ligand>
        <name>Mg(2+)</name>
        <dbReference type="ChEBI" id="CHEBI:18420"/>
    </ligand>
</feature>
<name>A0A2S7EPQ1_9XANT</name>
<dbReference type="GO" id="GO:0016787">
    <property type="term" value="F:hydrolase activity"/>
    <property type="evidence" value="ECO:0007669"/>
    <property type="project" value="UniProtKB-KW"/>
</dbReference>
<dbReference type="PANTHER" id="PTHR33653">
    <property type="entry name" value="RIBONUCLEASE VAPC2"/>
    <property type="match status" value="1"/>
</dbReference>
<comment type="similarity">
    <text evidence="7 8">Belongs to the PINc/VapC protein family.</text>
</comment>
<dbReference type="InterPro" id="IPR029060">
    <property type="entry name" value="PIN-like_dom_sf"/>
</dbReference>
<dbReference type="InterPro" id="IPR022907">
    <property type="entry name" value="VapC_family"/>
</dbReference>
<keyword evidence="11" id="KW-1185">Reference proteome</keyword>
<evidence type="ECO:0000256" key="6">
    <source>
        <dbReference type="ARBA" id="ARBA00022842"/>
    </source>
</evidence>
<evidence type="ECO:0000259" key="9">
    <source>
        <dbReference type="Pfam" id="PF01850"/>
    </source>
</evidence>
<dbReference type="Pfam" id="PF01850">
    <property type="entry name" value="PIN"/>
    <property type="match status" value="1"/>
</dbReference>
<dbReference type="EC" id="3.1.-.-" evidence="8"/>
<dbReference type="SUPFAM" id="SSF88723">
    <property type="entry name" value="PIN domain-like"/>
    <property type="match status" value="1"/>
</dbReference>
<dbReference type="GO" id="GO:0000287">
    <property type="term" value="F:magnesium ion binding"/>
    <property type="evidence" value="ECO:0007669"/>
    <property type="project" value="UniProtKB-UniRule"/>
</dbReference>
<dbReference type="EMBL" id="MDEG01000035">
    <property type="protein sequence ID" value="PPU94775.1"/>
    <property type="molecule type" value="Genomic_DNA"/>
</dbReference>
<feature type="binding site" evidence="8">
    <location>
        <position position="100"/>
    </location>
    <ligand>
        <name>Mg(2+)</name>
        <dbReference type="ChEBI" id="CHEBI:18420"/>
    </ligand>
</feature>
<dbReference type="InterPro" id="IPR002716">
    <property type="entry name" value="PIN_dom"/>
</dbReference>
<keyword evidence="8" id="KW-0800">Toxin</keyword>
<dbReference type="PANTHER" id="PTHR33653:SF1">
    <property type="entry name" value="RIBONUCLEASE VAPC2"/>
    <property type="match status" value="1"/>
</dbReference>
<comment type="function">
    <text evidence="8">Toxic component of a toxin-antitoxin (TA) system. An RNase.</text>
</comment>
<keyword evidence="4 8" id="KW-0479">Metal-binding</keyword>
<evidence type="ECO:0000256" key="2">
    <source>
        <dbReference type="ARBA" id="ARBA00022649"/>
    </source>
</evidence>
<dbReference type="Gene3D" id="3.40.50.1010">
    <property type="entry name" value="5'-nuclease"/>
    <property type="match status" value="1"/>
</dbReference>
<dbReference type="AlphaFoldDB" id="A0A2S7EPQ1"/>
<dbReference type="InterPro" id="IPR050556">
    <property type="entry name" value="Type_II_TA_system_RNase"/>
</dbReference>
<evidence type="ECO:0000256" key="7">
    <source>
        <dbReference type="ARBA" id="ARBA00038093"/>
    </source>
</evidence>
<dbReference type="HAMAP" id="MF_00265">
    <property type="entry name" value="VapC_Nob1"/>
    <property type="match status" value="1"/>
</dbReference>
<evidence type="ECO:0000313" key="11">
    <source>
        <dbReference type="Proteomes" id="UP000238261"/>
    </source>
</evidence>
<keyword evidence="3 8" id="KW-0540">Nuclease</keyword>
<dbReference type="RefSeq" id="WP_046980690.1">
    <property type="nucleotide sequence ID" value="NZ_CP043476.1"/>
</dbReference>
<reference evidence="11" key="1">
    <citation type="submission" date="2016-08" db="EMBL/GenBank/DDBJ databases">
        <authorList>
            <person name="Merda D."/>
            <person name="Briand M."/>
            <person name="Taghouti G."/>
            <person name="Carrere S."/>
            <person name="Gouzy J."/>
            <person name="Portier P."/>
            <person name="Jacques M.-A."/>
            <person name="Fischer-Le Saux M."/>
        </authorList>
    </citation>
    <scope>NUCLEOTIDE SEQUENCE [LARGE SCALE GENOMIC DNA]</scope>
    <source>
        <strain evidence="11">CFBP1156</strain>
    </source>
</reference>
<dbReference type="GO" id="GO:0090729">
    <property type="term" value="F:toxin activity"/>
    <property type="evidence" value="ECO:0007669"/>
    <property type="project" value="UniProtKB-KW"/>
</dbReference>
<feature type="domain" description="PIN" evidence="9">
    <location>
        <begin position="6"/>
        <end position="127"/>
    </location>
</feature>
<proteinExistence type="inferred from homology"/>
<evidence type="ECO:0000313" key="10">
    <source>
        <dbReference type="EMBL" id="PPU94775.1"/>
    </source>
</evidence>
<organism evidence="10 11">
    <name type="scientific">Xanthomonas hyacinthi</name>
    <dbReference type="NCBI Taxonomy" id="56455"/>
    <lineage>
        <taxon>Bacteria</taxon>
        <taxon>Pseudomonadati</taxon>
        <taxon>Pseudomonadota</taxon>
        <taxon>Gammaproteobacteria</taxon>
        <taxon>Lysobacterales</taxon>
        <taxon>Lysobacteraceae</taxon>
        <taxon>Xanthomonas</taxon>
    </lineage>
</organism>
<accession>A0A2S7EPQ1</accession>
<evidence type="ECO:0000256" key="8">
    <source>
        <dbReference type="HAMAP-Rule" id="MF_00265"/>
    </source>
</evidence>
<comment type="cofactor">
    <cofactor evidence="1 8">
        <name>Mg(2+)</name>
        <dbReference type="ChEBI" id="CHEBI:18420"/>
    </cofactor>
</comment>
<keyword evidence="6 8" id="KW-0460">Magnesium</keyword>
<keyword evidence="5 8" id="KW-0378">Hydrolase</keyword>
<gene>
    <name evidence="8" type="primary">vapC</name>
    <name evidence="10" type="ORF">XhyaCFBP1156_19880</name>
</gene>
<evidence type="ECO:0000256" key="3">
    <source>
        <dbReference type="ARBA" id="ARBA00022722"/>
    </source>
</evidence>
<protein>
    <recommendedName>
        <fullName evidence="8">Ribonuclease VapC</fullName>
        <shortName evidence="8">RNase VapC</shortName>
        <ecNumber evidence="8">3.1.-.-</ecNumber>
    </recommendedName>
    <alternativeName>
        <fullName evidence="8">Toxin VapC</fullName>
    </alternativeName>
</protein>
<dbReference type="OrthoDB" id="9796690at2"/>
<evidence type="ECO:0000256" key="1">
    <source>
        <dbReference type="ARBA" id="ARBA00001946"/>
    </source>
</evidence>